<keyword evidence="1 4" id="KW-0808">Transferase</keyword>
<organism evidence="4 5">
    <name type="scientific">Cardiobacterium hominis</name>
    <dbReference type="NCBI Taxonomy" id="2718"/>
    <lineage>
        <taxon>Bacteria</taxon>
        <taxon>Pseudomonadati</taxon>
        <taxon>Pseudomonadota</taxon>
        <taxon>Gammaproteobacteria</taxon>
        <taxon>Cardiobacteriales</taxon>
        <taxon>Cardiobacteriaceae</taxon>
        <taxon>Cardiobacterium</taxon>
    </lineage>
</organism>
<dbReference type="Gene3D" id="3.40.50.2300">
    <property type="match status" value="1"/>
</dbReference>
<accession>A0A1C3H4K0</accession>
<dbReference type="Proteomes" id="UP000190837">
    <property type="component" value="Unassembled WGS sequence"/>
</dbReference>
<evidence type="ECO:0000256" key="1">
    <source>
        <dbReference type="ARBA" id="ARBA00022679"/>
    </source>
</evidence>
<dbReference type="InterPro" id="IPR036095">
    <property type="entry name" value="PTS_EIIB-like_sf"/>
</dbReference>
<evidence type="ECO:0000313" key="4">
    <source>
        <dbReference type="EMBL" id="SAM64869.1"/>
    </source>
</evidence>
<dbReference type="EMBL" id="FKLO01000046">
    <property type="protein sequence ID" value="SAM64869.1"/>
    <property type="molecule type" value="Genomic_DNA"/>
</dbReference>
<name>A0A1C3H4K0_9GAMM</name>
<dbReference type="GO" id="GO:0008982">
    <property type="term" value="F:protein-N(PI)-phosphohistidine-sugar phosphotransferase activity"/>
    <property type="evidence" value="ECO:0007669"/>
    <property type="project" value="InterPro"/>
</dbReference>
<dbReference type="GO" id="GO:0009401">
    <property type="term" value="P:phosphoenolpyruvate-dependent sugar phosphotransferase system"/>
    <property type="evidence" value="ECO:0007669"/>
    <property type="project" value="UniProtKB-KW"/>
</dbReference>
<reference evidence="5" key="1">
    <citation type="submission" date="2016-04" db="EMBL/GenBank/DDBJ databases">
        <authorList>
            <person name="Tagini F."/>
        </authorList>
    </citation>
    <scope>NUCLEOTIDE SEQUENCE [LARGE SCALE GENOMIC DNA]</scope>
    <source>
        <strain evidence="5">CHUV0807</strain>
    </source>
</reference>
<dbReference type="InterPro" id="IPR013011">
    <property type="entry name" value="PTS_EIIB_2"/>
</dbReference>
<sequence length="90" mass="9729">MKIMAVCAHGLGSSFLMEMNIKKALAKLGIEAEVAHSDLSVTASGDADLFVMGADIVDSSSIERSKVIVINNLVSADEFERKLAVYFHRD</sequence>
<protein>
    <submittedName>
        <fullName evidence="4">Putative sugar phosphotransferase component II B</fullName>
    </submittedName>
</protein>
<evidence type="ECO:0000256" key="2">
    <source>
        <dbReference type="ARBA" id="ARBA00022683"/>
    </source>
</evidence>
<dbReference type="CDD" id="cd05563">
    <property type="entry name" value="PTS_IIB_ascorbate"/>
    <property type="match status" value="1"/>
</dbReference>
<gene>
    <name evidence="4" type="ORF">CHUV0807_1285</name>
</gene>
<dbReference type="SUPFAM" id="SSF52794">
    <property type="entry name" value="PTS system IIB component-like"/>
    <property type="match status" value="1"/>
</dbReference>
<dbReference type="OMA" id="HNIEVTH"/>
<dbReference type="PROSITE" id="PS51099">
    <property type="entry name" value="PTS_EIIB_TYPE_2"/>
    <property type="match status" value="1"/>
</dbReference>
<proteinExistence type="predicted"/>
<dbReference type="InterPro" id="IPR003501">
    <property type="entry name" value="PTS_EIIB_2/3"/>
</dbReference>
<feature type="domain" description="PTS EIIB type-2" evidence="3">
    <location>
        <begin position="1"/>
        <end position="90"/>
    </location>
</feature>
<dbReference type="Pfam" id="PF02302">
    <property type="entry name" value="PTS_IIB"/>
    <property type="match status" value="1"/>
</dbReference>
<dbReference type="GeneID" id="84789073"/>
<evidence type="ECO:0000259" key="3">
    <source>
        <dbReference type="PROSITE" id="PS51099"/>
    </source>
</evidence>
<evidence type="ECO:0000313" key="5">
    <source>
        <dbReference type="Proteomes" id="UP000190837"/>
    </source>
</evidence>
<dbReference type="RefSeq" id="WP_004138860.1">
    <property type="nucleotide sequence ID" value="NZ_CALFOW010000214.1"/>
</dbReference>
<keyword evidence="2" id="KW-0598">Phosphotransferase system</keyword>
<dbReference type="AlphaFoldDB" id="A0A1C3H4K0"/>